<keyword evidence="2" id="KW-0560">Oxidoreductase</keyword>
<dbReference type="Gene3D" id="3.40.50.720">
    <property type="entry name" value="NAD(P)-binding Rossmann-like Domain"/>
    <property type="match status" value="1"/>
</dbReference>
<proteinExistence type="inferred from homology"/>
<dbReference type="InterPro" id="IPR036291">
    <property type="entry name" value="NAD(P)-bd_dom_sf"/>
</dbReference>
<dbReference type="OrthoDB" id="7064009at2"/>
<dbReference type="InterPro" id="IPR020904">
    <property type="entry name" value="Sc_DH/Rdtase_CS"/>
</dbReference>
<dbReference type="PRINTS" id="PR00081">
    <property type="entry name" value="GDHRDH"/>
</dbReference>
<dbReference type="PROSITE" id="PS00061">
    <property type="entry name" value="ADH_SHORT"/>
    <property type="match status" value="1"/>
</dbReference>
<dbReference type="PRINTS" id="PR00080">
    <property type="entry name" value="SDRFAMILY"/>
</dbReference>
<protein>
    <submittedName>
        <fullName evidence="3">NAD(P)-dependent dehydrogenase, short-chain alcohol dehydrogenase family</fullName>
    </submittedName>
</protein>
<evidence type="ECO:0000256" key="2">
    <source>
        <dbReference type="ARBA" id="ARBA00023002"/>
    </source>
</evidence>
<dbReference type="AlphaFoldDB" id="A0A1H4XV21"/>
<evidence type="ECO:0000313" key="3">
    <source>
        <dbReference type="EMBL" id="SED08701.1"/>
    </source>
</evidence>
<dbReference type="FunFam" id="3.40.50.720:FF:000084">
    <property type="entry name" value="Short-chain dehydrogenase reductase"/>
    <property type="match status" value="1"/>
</dbReference>
<dbReference type="SUPFAM" id="SSF51735">
    <property type="entry name" value="NAD(P)-binding Rossmann-fold domains"/>
    <property type="match status" value="1"/>
</dbReference>
<sequence length="254" mass="26164">MDETDRGSFAGKIALVTGASSGLGRAVARVLTDRGARVFGVARDGEALRQAMIEIAGADAADWCAPTDVASPDACRAAVESCVATLGGLDVLINVAGSHTLRHTADVTDADWARDLAVNLDGPFFLSRAALPHLLERGGNIVNVASVAGLEGQAYSAGYCAAKHGLVGLTRAMALEFTGTPLRINAVCPGGMMTPQVTNFTFPEGVDFDLVMKSASPRGLMEPEDVAKTVAFLASDDASAIHGAVYAVDNGKMA</sequence>
<dbReference type="Proteomes" id="UP000183407">
    <property type="component" value="Unassembled WGS sequence"/>
</dbReference>
<accession>A0A1H4XV21</accession>
<dbReference type="PANTHER" id="PTHR43639">
    <property type="entry name" value="OXIDOREDUCTASE, SHORT-CHAIN DEHYDROGENASE/REDUCTASE FAMILY (AFU_ORTHOLOGUE AFUA_5G02870)"/>
    <property type="match status" value="1"/>
</dbReference>
<name>A0A1H4XV21_RHOJO</name>
<dbReference type="PANTHER" id="PTHR43639:SF1">
    <property type="entry name" value="SHORT-CHAIN DEHYDROGENASE_REDUCTASE FAMILY PROTEIN"/>
    <property type="match status" value="1"/>
</dbReference>
<evidence type="ECO:0000256" key="1">
    <source>
        <dbReference type="ARBA" id="ARBA00006484"/>
    </source>
</evidence>
<dbReference type="CDD" id="cd05233">
    <property type="entry name" value="SDR_c"/>
    <property type="match status" value="1"/>
</dbReference>
<gene>
    <name evidence="3" type="ORF">SAMN04490220_3458</name>
</gene>
<organism evidence="3 4">
    <name type="scientific">Rhodococcus jostii</name>
    <dbReference type="NCBI Taxonomy" id="132919"/>
    <lineage>
        <taxon>Bacteria</taxon>
        <taxon>Bacillati</taxon>
        <taxon>Actinomycetota</taxon>
        <taxon>Actinomycetes</taxon>
        <taxon>Mycobacteriales</taxon>
        <taxon>Nocardiaceae</taxon>
        <taxon>Rhodococcus</taxon>
    </lineage>
</organism>
<evidence type="ECO:0000313" key="4">
    <source>
        <dbReference type="Proteomes" id="UP000183407"/>
    </source>
</evidence>
<dbReference type="EMBL" id="FNTL01000004">
    <property type="protein sequence ID" value="SED08701.1"/>
    <property type="molecule type" value="Genomic_DNA"/>
</dbReference>
<dbReference type="RefSeq" id="WP_073365548.1">
    <property type="nucleotide sequence ID" value="NZ_FNTL01000004.1"/>
</dbReference>
<comment type="similarity">
    <text evidence="1">Belongs to the short-chain dehydrogenases/reductases (SDR) family.</text>
</comment>
<dbReference type="GO" id="GO:0016491">
    <property type="term" value="F:oxidoreductase activity"/>
    <property type="evidence" value="ECO:0007669"/>
    <property type="project" value="UniProtKB-KW"/>
</dbReference>
<reference evidence="4" key="1">
    <citation type="submission" date="2016-10" db="EMBL/GenBank/DDBJ databases">
        <authorList>
            <person name="Varghese N."/>
        </authorList>
    </citation>
    <scope>NUCLEOTIDE SEQUENCE [LARGE SCALE GENOMIC DNA]</scope>
    <source>
        <strain evidence="4">DSM 44719</strain>
    </source>
</reference>
<dbReference type="InterPro" id="IPR002347">
    <property type="entry name" value="SDR_fam"/>
</dbReference>
<dbReference type="Pfam" id="PF13561">
    <property type="entry name" value="adh_short_C2"/>
    <property type="match status" value="1"/>
</dbReference>